<dbReference type="InterPro" id="IPR041078">
    <property type="entry name" value="Plavaka"/>
</dbReference>
<evidence type="ECO:0008006" key="3">
    <source>
        <dbReference type="Google" id="ProtNLM"/>
    </source>
</evidence>
<protein>
    <recommendedName>
        <fullName evidence="3">Zn-finger domain-containing protein</fullName>
    </recommendedName>
</protein>
<evidence type="ECO:0000256" key="1">
    <source>
        <dbReference type="SAM" id="MobiDB-lite"/>
    </source>
</evidence>
<proteinExistence type="predicted"/>
<reference evidence="2" key="1">
    <citation type="submission" date="2019-01" db="EMBL/GenBank/DDBJ databases">
        <title>Draft genome sequences of three monokaryotic isolates of the white-rot basidiomycete fungus Dichomitus squalens.</title>
        <authorList>
            <consortium name="DOE Joint Genome Institute"/>
            <person name="Lopez S.C."/>
            <person name="Andreopoulos B."/>
            <person name="Pangilinan J."/>
            <person name="Lipzen A."/>
            <person name="Riley R."/>
            <person name="Ahrendt S."/>
            <person name="Ng V."/>
            <person name="Barry K."/>
            <person name="Daum C."/>
            <person name="Grigoriev I.V."/>
            <person name="Hilden K.S."/>
            <person name="Makela M.R."/>
            <person name="de Vries R.P."/>
        </authorList>
    </citation>
    <scope>NUCLEOTIDE SEQUENCE [LARGE SCALE GENOMIC DNA]</scope>
    <source>
        <strain evidence="2">OM18370.1</strain>
    </source>
</reference>
<evidence type="ECO:0000313" key="2">
    <source>
        <dbReference type="EMBL" id="TBU21231.1"/>
    </source>
</evidence>
<dbReference type="OrthoDB" id="2418900at2759"/>
<dbReference type="EMBL" id="ML143655">
    <property type="protein sequence ID" value="TBU21231.1"/>
    <property type="molecule type" value="Genomic_DNA"/>
</dbReference>
<name>A0A4Q9M6I6_9APHY</name>
<sequence>MEDYAPEEHSALDNSSAGRQAGPGRVTVEDVDDVEAGGLPKRPWTGQYPDAVATVFGQARTSFEDLLEKQEKAGQGLYAPFADEEEWGLGSWLATSGLSQEEIDKFLMLPITHNRTCPLFHNKYTYLKRLDELPVGPSWVCDEWEVQGDLLDENGDHKTEELELWRRDPVECIRELLGNPVYRAGIHYAPEKLFSDQEGAERIYDEMWTADWWWDGLLPSGATVAPVILSSDKTQLSRFSGDKQAWPVYLSVGNIPKSVRRQPSKRATILVGYIPVTKLECFSKGKQQSLEGYRLFHECMKAILEPLVEAGKAGVEMICADGARRRVHPILAAYVADHPEQCLVSGCQENFCPKCSVHSTKLGEPVYSVLKDQTLVWDFIQEEARGEKPSEFKELGLRLIDPFWRNLPHCDIFSCITPDLLHQLHKGVFKDHTVSWATSCLEGGADELDRRFKAMPSHPALRHFKRGISLVSQWTGTEYKHMEKVFVGAITGASDPDVIRAVRAVLDFLYYAHFESHTDDSLARMDASWAAFHQHKHAFVREGVRDHFNIPKLHSALHYALSIRRLGTTDGYNTEHSERLHIDYAKRGYAASNKRSYIRQMAVWLNRQEAVSRFQAFLDWAVPMSSPREDSVSDAQEEGDGDIEMGDEQAAAAMGDGLPQYVISKHPGMRGITVRQLVRDFGCTDFVRALEEYLRDAARRRSQRLPVAAQCVYSSTRFALYKRVSVFLPPMRQVSRLPIKDVIRAMPAQSSRPLQPAITAHFDTVLVREHARTADSLNPLEGLRVARIRAILSLPLSYGQDLSKDPVAFVEWFTPFRTQDADTGMFQVSYSSRNHRRRVSIIPITQIVCSCYLIPKWGKRVDTTWTSANVLDKCTKFYVSPYIRHHDFVLYRYLYDKYIS</sequence>
<organism evidence="2">
    <name type="scientific">Dichomitus squalens</name>
    <dbReference type="NCBI Taxonomy" id="114155"/>
    <lineage>
        <taxon>Eukaryota</taxon>
        <taxon>Fungi</taxon>
        <taxon>Dikarya</taxon>
        <taxon>Basidiomycota</taxon>
        <taxon>Agaricomycotina</taxon>
        <taxon>Agaricomycetes</taxon>
        <taxon>Polyporales</taxon>
        <taxon>Polyporaceae</taxon>
        <taxon>Dichomitus</taxon>
    </lineage>
</organism>
<dbReference type="Pfam" id="PF18759">
    <property type="entry name" value="Plavaka"/>
    <property type="match status" value="1"/>
</dbReference>
<dbReference type="AlphaFoldDB" id="A0A4Q9M6I6"/>
<dbReference type="Proteomes" id="UP000292957">
    <property type="component" value="Unassembled WGS sequence"/>
</dbReference>
<accession>A0A4Q9M6I6</accession>
<gene>
    <name evidence="2" type="ORF">BD311DRAFT_678982</name>
</gene>
<feature type="compositionally biased region" description="Basic and acidic residues" evidence="1">
    <location>
        <begin position="1"/>
        <end position="11"/>
    </location>
</feature>
<feature type="region of interest" description="Disordered" evidence="1">
    <location>
        <begin position="1"/>
        <end position="43"/>
    </location>
</feature>